<sequence>MLEKSFYDGSHILFLFSFGLIKSYNMSNTVESASLEPKDGNKFVAGGEDMWIHVFDFHTGEEIACNKGHHGPVHCVRFSPGGESYASGSEDGTIRIWQMNPAVRFHLSYDRRVGGQGDDDVGGGVLLEVHLAPANLLVSWGKIALRVLKPTVVPRSVHVG</sequence>
<dbReference type="InterPro" id="IPR001680">
    <property type="entry name" value="WD40_rpt"/>
</dbReference>
<name>A0A427AI28_ENSVE</name>
<dbReference type="PANTHER" id="PTHR19877">
    <property type="entry name" value="EUKARYOTIC TRANSLATION INITIATION FACTOR 3 SUBUNIT I"/>
    <property type="match status" value="1"/>
</dbReference>
<dbReference type="GO" id="GO:0032797">
    <property type="term" value="C:SMN complex"/>
    <property type="evidence" value="ECO:0007669"/>
    <property type="project" value="TreeGrafter"/>
</dbReference>
<reference evidence="6 7" key="1">
    <citation type="journal article" date="2014" name="Agronomy (Basel)">
        <title>A Draft Genome Sequence for Ensete ventricosum, the Drought-Tolerant Tree Against Hunger.</title>
        <authorList>
            <person name="Harrison J."/>
            <person name="Moore K.A."/>
            <person name="Paszkiewicz K."/>
            <person name="Jones T."/>
            <person name="Grant M."/>
            <person name="Ambacheew D."/>
            <person name="Muzemil S."/>
            <person name="Studholme D.J."/>
        </authorList>
    </citation>
    <scope>NUCLEOTIDE SEQUENCE [LARGE SCALE GENOMIC DNA]</scope>
</reference>
<dbReference type="InterPro" id="IPR011047">
    <property type="entry name" value="Quinoprotein_ADH-like_sf"/>
</dbReference>
<dbReference type="GO" id="GO:0003723">
    <property type="term" value="F:RNA binding"/>
    <property type="evidence" value="ECO:0007669"/>
    <property type="project" value="TreeGrafter"/>
</dbReference>
<organism evidence="6 7">
    <name type="scientific">Ensete ventricosum</name>
    <name type="common">Abyssinian banana</name>
    <name type="synonym">Musa ensete</name>
    <dbReference type="NCBI Taxonomy" id="4639"/>
    <lineage>
        <taxon>Eukaryota</taxon>
        <taxon>Viridiplantae</taxon>
        <taxon>Streptophyta</taxon>
        <taxon>Embryophyta</taxon>
        <taxon>Tracheophyta</taxon>
        <taxon>Spermatophyta</taxon>
        <taxon>Magnoliopsida</taxon>
        <taxon>Liliopsida</taxon>
        <taxon>Zingiberales</taxon>
        <taxon>Musaceae</taxon>
        <taxon>Ensete</taxon>
    </lineage>
</organism>
<evidence type="ECO:0000256" key="3">
    <source>
        <dbReference type="ARBA" id="ARBA00038394"/>
    </source>
</evidence>
<dbReference type="EMBL" id="AMZH03002356">
    <property type="protein sequence ID" value="RRT75860.1"/>
    <property type="molecule type" value="Genomic_DNA"/>
</dbReference>
<dbReference type="InterPro" id="IPR015943">
    <property type="entry name" value="WD40/YVTN_repeat-like_dom_sf"/>
</dbReference>
<dbReference type="Proteomes" id="UP000287651">
    <property type="component" value="Unassembled WGS sequence"/>
</dbReference>
<dbReference type="PANTHER" id="PTHR19877:SF15">
    <property type="entry name" value="SERINE-THREONINE KINASE RECEPTOR-ASSOCIATED PROTEIN-LIKE"/>
    <property type="match status" value="1"/>
</dbReference>
<evidence type="ECO:0000256" key="4">
    <source>
        <dbReference type="ARBA" id="ARBA00040390"/>
    </source>
</evidence>
<dbReference type="SUPFAM" id="SSF50998">
    <property type="entry name" value="Quinoprotein alcohol dehydrogenase-like"/>
    <property type="match status" value="1"/>
</dbReference>
<evidence type="ECO:0000256" key="1">
    <source>
        <dbReference type="ARBA" id="ARBA00022574"/>
    </source>
</evidence>
<dbReference type="Gene3D" id="2.130.10.10">
    <property type="entry name" value="YVTN repeat-like/Quinoprotein amine dehydrogenase"/>
    <property type="match status" value="1"/>
</dbReference>
<dbReference type="AlphaFoldDB" id="A0A427AI28"/>
<keyword evidence="1 5" id="KW-0853">WD repeat</keyword>
<gene>
    <name evidence="6" type="ORF">B296_00005082</name>
</gene>
<accession>A0A427AI28</accession>
<dbReference type="PROSITE" id="PS50294">
    <property type="entry name" value="WD_REPEATS_REGION"/>
    <property type="match status" value="1"/>
</dbReference>
<evidence type="ECO:0000256" key="5">
    <source>
        <dbReference type="PROSITE-ProRule" id="PRU00221"/>
    </source>
</evidence>
<dbReference type="GO" id="GO:0000387">
    <property type="term" value="P:spliceosomal snRNP assembly"/>
    <property type="evidence" value="ECO:0007669"/>
    <property type="project" value="TreeGrafter"/>
</dbReference>
<dbReference type="Pfam" id="PF00400">
    <property type="entry name" value="WD40"/>
    <property type="match status" value="1"/>
</dbReference>
<evidence type="ECO:0000313" key="6">
    <source>
        <dbReference type="EMBL" id="RRT75860.1"/>
    </source>
</evidence>
<evidence type="ECO:0000313" key="7">
    <source>
        <dbReference type="Proteomes" id="UP000287651"/>
    </source>
</evidence>
<keyword evidence="2" id="KW-0677">Repeat</keyword>
<dbReference type="SMART" id="SM00320">
    <property type="entry name" value="WD40"/>
    <property type="match status" value="2"/>
</dbReference>
<evidence type="ECO:0000256" key="2">
    <source>
        <dbReference type="ARBA" id="ARBA00022737"/>
    </source>
</evidence>
<comment type="caution">
    <text evidence="6">The sequence shown here is derived from an EMBL/GenBank/DDBJ whole genome shotgun (WGS) entry which is preliminary data.</text>
</comment>
<proteinExistence type="inferred from homology"/>
<comment type="similarity">
    <text evidence="3">Belongs to the WD repeat STRAP family.</text>
</comment>
<feature type="repeat" description="WD" evidence="5">
    <location>
        <begin position="66"/>
        <end position="100"/>
    </location>
</feature>
<dbReference type="PROSITE" id="PS50082">
    <property type="entry name" value="WD_REPEATS_2"/>
    <property type="match status" value="1"/>
</dbReference>
<protein>
    <recommendedName>
        <fullName evidence="4">Serine-threonine kinase receptor-associated protein</fullName>
    </recommendedName>
</protein>